<reference evidence="1 2" key="1">
    <citation type="submission" date="2009-01" db="EMBL/GenBank/DDBJ databases">
        <authorList>
            <person name="Qin X."/>
            <person name="Bachman B."/>
            <person name="Battles P."/>
            <person name="Bell A."/>
            <person name="Bess C."/>
            <person name="Bickham C."/>
            <person name="Chaboub L."/>
            <person name="Chen D."/>
            <person name="Coyle M."/>
            <person name="Deiros D.R."/>
            <person name="Dinh H."/>
            <person name="Forbes L."/>
            <person name="Fowler G."/>
            <person name="Francisco L."/>
            <person name="Fu Q."/>
            <person name="Gubbala S."/>
            <person name="Hale W."/>
            <person name="Han Y."/>
            <person name="Hemphill L."/>
            <person name="Highlander S.K."/>
            <person name="Hirani K."/>
            <person name="Hogues M."/>
            <person name="Jackson L."/>
            <person name="Jakkamsetti A."/>
            <person name="Javaid M."/>
            <person name="Jiang H."/>
            <person name="Korchina V."/>
            <person name="Kovar C."/>
            <person name="Lara F."/>
            <person name="Lee S."/>
            <person name="Mata R."/>
            <person name="Mathew T."/>
            <person name="Moen C."/>
            <person name="Morales K."/>
            <person name="Munidasa M."/>
            <person name="Nazareth L."/>
            <person name="Ngo R."/>
            <person name="Nguyen L."/>
            <person name="Okwuonu G."/>
            <person name="Ongeri F."/>
            <person name="Patil S."/>
            <person name="Petrosino J."/>
            <person name="Pham C."/>
            <person name="Pham P."/>
            <person name="Pu L.-L."/>
            <person name="Puazo M."/>
            <person name="Raj R."/>
            <person name="Reid J."/>
            <person name="Rouhana J."/>
            <person name="Saada N."/>
            <person name="Shang Y."/>
            <person name="Simmons D."/>
            <person name="Thornton R."/>
            <person name="Warren J."/>
            <person name="Weissenberger G."/>
            <person name="Zhang J."/>
            <person name="Zhang L."/>
            <person name="Zhou C."/>
            <person name="Zhu D."/>
            <person name="Muzny D."/>
            <person name="Worley K."/>
            <person name="Gibbs R."/>
        </authorList>
    </citation>
    <scope>NUCLEOTIDE SEQUENCE [LARGE SCALE GENOMIC DNA]</scope>
    <source>
        <strain evidence="1 2">ATCC 33300</strain>
    </source>
</reference>
<accession>C2FW17</accession>
<dbReference type="AlphaFoldDB" id="C2FW17"/>
<dbReference type="RefSeq" id="WP_003007528.1">
    <property type="nucleotide sequence ID" value="NZ_GG668631.1"/>
</dbReference>
<gene>
    <name evidence="1" type="ORF">HMPREF0765_1523</name>
</gene>
<organism evidence="1 2">
    <name type="scientific">Sphingobacterium spiritivorum ATCC 33300</name>
    <dbReference type="NCBI Taxonomy" id="525372"/>
    <lineage>
        <taxon>Bacteria</taxon>
        <taxon>Pseudomonadati</taxon>
        <taxon>Bacteroidota</taxon>
        <taxon>Sphingobacteriia</taxon>
        <taxon>Sphingobacteriales</taxon>
        <taxon>Sphingobacteriaceae</taxon>
        <taxon>Sphingobacterium</taxon>
    </lineage>
</organism>
<name>C2FW17_SPHSI</name>
<protein>
    <submittedName>
        <fullName evidence="1">Uncharacterized protein</fullName>
    </submittedName>
</protein>
<dbReference type="HOGENOM" id="CLU_2572100_0_0_10"/>
<dbReference type="EMBL" id="ACHB01000036">
    <property type="protein sequence ID" value="EEI92797.1"/>
    <property type="molecule type" value="Genomic_DNA"/>
</dbReference>
<sequence length="81" mass="9560">MKLIASLIFYQQKGVTAMENSEKNKETPEIDKTILEINEQREREKEEKFVDLIIKIIVSATLREYYEKSDKIPTVQPTRTK</sequence>
<dbReference type="Proteomes" id="UP000006241">
    <property type="component" value="Unassembled WGS sequence"/>
</dbReference>
<evidence type="ECO:0000313" key="2">
    <source>
        <dbReference type="Proteomes" id="UP000006241"/>
    </source>
</evidence>
<proteinExistence type="predicted"/>
<evidence type="ECO:0000313" key="1">
    <source>
        <dbReference type="EMBL" id="EEI92797.1"/>
    </source>
</evidence>
<comment type="caution">
    <text evidence="1">The sequence shown here is derived from an EMBL/GenBank/DDBJ whole genome shotgun (WGS) entry which is preliminary data.</text>
</comment>